<name>A0A2W7SLJ5_9BACT</name>
<accession>A0A2W7SLJ5</accession>
<dbReference type="EMBL" id="QKZU01000018">
    <property type="protein sequence ID" value="PZX51562.1"/>
    <property type="molecule type" value="Genomic_DNA"/>
</dbReference>
<sequence length="57" mass="6541">MAKAIFTGKEIKEFSFHYGFTSHTSINTIVFEFTKNFFVSHCPRDAGNGYGQYKKPD</sequence>
<evidence type="ECO:0000313" key="1">
    <source>
        <dbReference type="EMBL" id="PZX51562.1"/>
    </source>
</evidence>
<dbReference type="AlphaFoldDB" id="A0A2W7SLJ5"/>
<gene>
    <name evidence="1" type="ORF">LV84_03719</name>
</gene>
<dbReference type="Proteomes" id="UP000249115">
    <property type="component" value="Unassembled WGS sequence"/>
</dbReference>
<evidence type="ECO:0000313" key="2">
    <source>
        <dbReference type="Proteomes" id="UP000249115"/>
    </source>
</evidence>
<organism evidence="1 2">
    <name type="scientific">Algoriphagus ratkowskyi</name>
    <dbReference type="NCBI Taxonomy" id="57028"/>
    <lineage>
        <taxon>Bacteria</taxon>
        <taxon>Pseudomonadati</taxon>
        <taxon>Bacteroidota</taxon>
        <taxon>Cytophagia</taxon>
        <taxon>Cytophagales</taxon>
        <taxon>Cyclobacteriaceae</taxon>
        <taxon>Algoriphagus</taxon>
    </lineage>
</organism>
<proteinExistence type="predicted"/>
<protein>
    <submittedName>
        <fullName evidence="1">Uncharacterized protein</fullName>
    </submittedName>
</protein>
<reference evidence="1 2" key="1">
    <citation type="submission" date="2018-06" db="EMBL/GenBank/DDBJ databases">
        <title>Genomic Encyclopedia of Archaeal and Bacterial Type Strains, Phase II (KMG-II): from individual species to whole genera.</title>
        <authorList>
            <person name="Goeker M."/>
        </authorList>
    </citation>
    <scope>NUCLEOTIDE SEQUENCE [LARGE SCALE GENOMIC DNA]</scope>
    <source>
        <strain evidence="1 2">DSM 22686</strain>
    </source>
</reference>
<comment type="caution">
    <text evidence="1">The sequence shown here is derived from an EMBL/GenBank/DDBJ whole genome shotgun (WGS) entry which is preliminary data.</text>
</comment>